<evidence type="ECO:0000256" key="4">
    <source>
        <dbReference type="SAM" id="MobiDB-lite"/>
    </source>
</evidence>
<dbReference type="GO" id="GO:0050821">
    <property type="term" value="P:protein stabilization"/>
    <property type="evidence" value="ECO:0007669"/>
    <property type="project" value="TreeGrafter"/>
</dbReference>
<dbReference type="PANTHER" id="PTHR35089">
    <property type="entry name" value="CHAPERONE PROTEIN SKP"/>
    <property type="match status" value="1"/>
</dbReference>
<sequence>MKNIISLVAILIVAASCQETQKVVFIDNAKVYEKYQEKIDLEASITKRQEDFKKRTDSLAMAYQMEAAPLQAKFNNLSQQQQQTNPEIVAFGKKWQMIESQIKTQEQSMQEQLENDLKELDTHVEEFIAAHAKKNNYAFVLGKNKSGGLIYGNESSNITETVIKEINASYKGKNSSTETSSETEEVTKEVTEE</sequence>
<dbReference type="SMART" id="SM00935">
    <property type="entry name" value="OmpH"/>
    <property type="match status" value="1"/>
</dbReference>
<dbReference type="AlphaFoldDB" id="A0A090QUZ1"/>
<dbReference type="Gene3D" id="3.30.910.20">
    <property type="entry name" value="Skp domain"/>
    <property type="match status" value="1"/>
</dbReference>
<dbReference type="PANTHER" id="PTHR35089:SF1">
    <property type="entry name" value="CHAPERONE PROTEIN SKP"/>
    <property type="match status" value="1"/>
</dbReference>
<dbReference type="InterPro" id="IPR005632">
    <property type="entry name" value="Chaperone_Skp"/>
</dbReference>
<dbReference type="Proteomes" id="UP000029226">
    <property type="component" value="Unassembled WGS sequence"/>
</dbReference>
<organism evidence="5 6">
    <name type="scientific">Nonlabens ulvanivorans</name>
    <name type="common">Persicivirga ulvanivorans</name>
    <dbReference type="NCBI Taxonomy" id="906888"/>
    <lineage>
        <taxon>Bacteria</taxon>
        <taxon>Pseudomonadati</taxon>
        <taxon>Bacteroidota</taxon>
        <taxon>Flavobacteriia</taxon>
        <taxon>Flavobacteriales</taxon>
        <taxon>Flavobacteriaceae</taxon>
        <taxon>Nonlabens</taxon>
    </lineage>
</organism>
<comment type="caution">
    <text evidence="5">The sequence shown here is derived from an EMBL/GenBank/DDBJ whole genome shotgun (WGS) entry which is preliminary data.</text>
</comment>
<reference evidence="5 6" key="1">
    <citation type="journal article" date="2014" name="Genome Announc.">
        <title>Draft Genome Sequences of Marine Flavobacterium Nonlabens Strains NR17, NR24, NR27, NR32, NR33, and Ara13.</title>
        <authorList>
            <person name="Nakanishi M."/>
            <person name="Meirelles P."/>
            <person name="Suzuki R."/>
            <person name="Takatani N."/>
            <person name="Mino S."/>
            <person name="Suda W."/>
            <person name="Oshima K."/>
            <person name="Hattori M."/>
            <person name="Ohkuma M."/>
            <person name="Hosokawa M."/>
            <person name="Miyashita K."/>
            <person name="Thompson F.L."/>
            <person name="Niwa A."/>
            <person name="Sawabe T."/>
            <person name="Sawabe T."/>
        </authorList>
    </citation>
    <scope>NUCLEOTIDE SEQUENCE [LARGE SCALE GENOMIC DNA]</scope>
    <source>
        <strain evidence="6">JCM19314</strain>
    </source>
</reference>
<evidence type="ECO:0000256" key="1">
    <source>
        <dbReference type="ARBA" id="ARBA00009091"/>
    </source>
</evidence>
<gene>
    <name evidence="5" type="ORF">JCM19314_3326</name>
</gene>
<comment type="similarity">
    <text evidence="1">Belongs to the Skp family.</text>
</comment>
<dbReference type="InterPro" id="IPR024930">
    <property type="entry name" value="Skp_dom_sf"/>
</dbReference>
<keyword evidence="3" id="KW-0175">Coiled coil</keyword>
<evidence type="ECO:0000313" key="5">
    <source>
        <dbReference type="EMBL" id="GAK99281.1"/>
    </source>
</evidence>
<dbReference type="Pfam" id="PF03938">
    <property type="entry name" value="OmpH"/>
    <property type="match status" value="1"/>
</dbReference>
<dbReference type="PROSITE" id="PS51257">
    <property type="entry name" value="PROKAR_LIPOPROTEIN"/>
    <property type="match status" value="1"/>
</dbReference>
<evidence type="ECO:0000256" key="2">
    <source>
        <dbReference type="ARBA" id="ARBA00022729"/>
    </source>
</evidence>
<dbReference type="EMBL" id="BBMM01000002">
    <property type="protein sequence ID" value="GAK99281.1"/>
    <property type="molecule type" value="Genomic_DNA"/>
</dbReference>
<name>A0A090QUZ1_NONUL</name>
<dbReference type="SUPFAM" id="SSF111384">
    <property type="entry name" value="OmpH-like"/>
    <property type="match status" value="1"/>
</dbReference>
<dbReference type="GO" id="GO:0005829">
    <property type="term" value="C:cytosol"/>
    <property type="evidence" value="ECO:0007669"/>
    <property type="project" value="TreeGrafter"/>
</dbReference>
<keyword evidence="2" id="KW-0732">Signal</keyword>
<proteinExistence type="inferred from homology"/>
<feature type="region of interest" description="Disordered" evidence="4">
    <location>
        <begin position="170"/>
        <end position="193"/>
    </location>
</feature>
<dbReference type="GO" id="GO:0051082">
    <property type="term" value="F:unfolded protein binding"/>
    <property type="evidence" value="ECO:0007669"/>
    <property type="project" value="InterPro"/>
</dbReference>
<evidence type="ECO:0000256" key="3">
    <source>
        <dbReference type="SAM" id="Coils"/>
    </source>
</evidence>
<accession>A0A090QUZ1</accession>
<evidence type="ECO:0000313" key="6">
    <source>
        <dbReference type="Proteomes" id="UP000029226"/>
    </source>
</evidence>
<feature type="coiled-coil region" evidence="3">
    <location>
        <begin position="103"/>
        <end position="130"/>
    </location>
</feature>
<protein>
    <submittedName>
        <fullName evidence="5">Outer membrane protein H</fullName>
    </submittedName>
</protein>